<gene>
    <name evidence="1" type="ordered locus">Oter_2078</name>
</gene>
<evidence type="ECO:0008006" key="3">
    <source>
        <dbReference type="Google" id="ProtNLM"/>
    </source>
</evidence>
<name>B1ZMT3_OPITP</name>
<dbReference type="OrthoDB" id="185226at2"/>
<dbReference type="RefSeq" id="WP_012374898.1">
    <property type="nucleotide sequence ID" value="NC_010571.1"/>
</dbReference>
<protein>
    <recommendedName>
        <fullName evidence="3">YtkA-like domain-containing protein</fullName>
    </recommendedName>
</protein>
<keyword evidence="2" id="KW-1185">Reference proteome</keyword>
<dbReference type="Proteomes" id="UP000007013">
    <property type="component" value="Chromosome"/>
</dbReference>
<organism evidence="1 2">
    <name type="scientific">Opitutus terrae (strain DSM 11246 / JCM 15787 / PB90-1)</name>
    <dbReference type="NCBI Taxonomy" id="452637"/>
    <lineage>
        <taxon>Bacteria</taxon>
        <taxon>Pseudomonadati</taxon>
        <taxon>Verrucomicrobiota</taxon>
        <taxon>Opitutia</taxon>
        <taxon>Opitutales</taxon>
        <taxon>Opitutaceae</taxon>
        <taxon>Opitutus</taxon>
    </lineage>
</organism>
<evidence type="ECO:0000313" key="1">
    <source>
        <dbReference type="EMBL" id="ACB75361.1"/>
    </source>
</evidence>
<proteinExistence type="predicted"/>
<dbReference type="HOGENOM" id="CLU_868311_0_0_0"/>
<dbReference type="eggNOG" id="COG2372">
    <property type="taxonomic scope" value="Bacteria"/>
</dbReference>
<evidence type="ECO:0000313" key="2">
    <source>
        <dbReference type="Proteomes" id="UP000007013"/>
    </source>
</evidence>
<dbReference type="KEGG" id="ote:Oter_2078"/>
<sequence>MSEADFKSRAEGPALTPRQWRQLATITIAALALYLTLRWLPTGTNLSHMDFRVDAANSIEFCDPSNPQFIPVVAVASPVTLSLNALEARAEQEVRATAVLRTASGKPIAPEDLLVVHTERLHLLIADPSLTDYQHVHPTPGRTAGEWKFSFTPKASGLYRVFADFTPAATNRGLYAYADLAVGAGKAGAGGGGAEPAGGRAPNETVEREGYRFSLQPAVQPIRAKQPADLRFTVVRLDGREVPLQPVMDAFAHLVAFDQSRKGFAHLHPMQLDLAKRPDRIQPVLDFKITIPQAGRYVIWAQVNLGGRETFVPFWFDVAE</sequence>
<reference evidence="1 2" key="1">
    <citation type="journal article" date="2011" name="J. Bacteriol.">
        <title>Genome sequence of the verrucomicrobium Opitutus terrae PB90-1, an abundant inhabitant of rice paddy soil ecosystems.</title>
        <authorList>
            <person name="van Passel M.W."/>
            <person name="Kant R."/>
            <person name="Palva A."/>
            <person name="Copeland A."/>
            <person name="Lucas S."/>
            <person name="Lapidus A."/>
            <person name="Glavina del Rio T."/>
            <person name="Pitluck S."/>
            <person name="Goltsman E."/>
            <person name="Clum A."/>
            <person name="Sun H."/>
            <person name="Schmutz J."/>
            <person name="Larimer F.W."/>
            <person name="Land M.L."/>
            <person name="Hauser L."/>
            <person name="Kyrpides N."/>
            <person name="Mikhailova N."/>
            <person name="Richardson P.P."/>
            <person name="Janssen P.H."/>
            <person name="de Vos W.M."/>
            <person name="Smidt H."/>
        </authorList>
    </citation>
    <scope>NUCLEOTIDE SEQUENCE [LARGE SCALE GENOMIC DNA]</scope>
    <source>
        <strain evidence="2">DSM 11246 / JCM 15787 / PB90-1</strain>
    </source>
</reference>
<dbReference type="STRING" id="452637.Oter_2078"/>
<dbReference type="AlphaFoldDB" id="B1ZMT3"/>
<accession>B1ZMT3</accession>
<dbReference type="EMBL" id="CP001032">
    <property type="protein sequence ID" value="ACB75361.1"/>
    <property type="molecule type" value="Genomic_DNA"/>
</dbReference>